<dbReference type="InterPro" id="IPR003594">
    <property type="entry name" value="HATPase_dom"/>
</dbReference>
<keyword evidence="9 14" id="KW-0418">Kinase</keyword>
<comment type="catalytic activity">
    <reaction evidence="1 14">
        <text>ATP + protein L-histidine = ADP + protein N-phospho-L-histidine.</text>
        <dbReference type="EC" id="2.7.13.3"/>
    </reaction>
</comment>
<feature type="domain" description="HAMP" evidence="16">
    <location>
        <begin position="190"/>
        <end position="243"/>
    </location>
</feature>
<sequence length="463" mass="50559">MNLIGKKSVTFRLTMLFASVSTTVLLMLGLLIGSLVEGHFEELDMELLGGKMELLRHALEKVRSPQELEALPGQLEDSLVGHHGLAVRILKVDGQLLYATEGSTFPPGLLADAGKLPLRPTLWSDSENHLYRGIAALAPTGIQGMAPVVVAASTDMTHHEHFMHSFKAALWSVVGFAALLTGFLGWVAARRGLAPLREISRSAAGITANRLNRRLAVESIPVELAEVAQTLNEMLARLEESFRRLSDFSSDLAHELRTPVSNLLTQTQVTLSKTRTLDEYQDVLASNAEEFERLSRTIADMLFLAKSDNDLIVPNRETVDLAVEIASLSEFYEAWVEEKGIHLTCSGGGLVLGDRLMLRRAVGNLLSNAVRHTPEKGMITVCVADADNTCIVVSVENTGETIAPEHLPRLFDRFYRVDPSRQRFGEGAGLGLAITRSIASAHGGDVRVRSENGITAFEIWLPA</sequence>
<dbReference type="EMBL" id="CP000089">
    <property type="protein sequence ID" value="AAZ46995.1"/>
    <property type="molecule type" value="Genomic_DNA"/>
</dbReference>
<dbReference type="PANTHER" id="PTHR45436:SF15">
    <property type="entry name" value="SENSOR HISTIDINE KINASE CUSS"/>
    <property type="match status" value="1"/>
</dbReference>
<evidence type="ECO:0000256" key="2">
    <source>
        <dbReference type="ARBA" id="ARBA00004429"/>
    </source>
</evidence>
<evidence type="ECO:0000259" key="15">
    <source>
        <dbReference type="PROSITE" id="PS50109"/>
    </source>
</evidence>
<name>Q47DT6_DECAR</name>
<dbReference type="FunFam" id="3.30.565.10:FF:000006">
    <property type="entry name" value="Sensor histidine kinase WalK"/>
    <property type="match status" value="1"/>
</dbReference>
<dbReference type="SMART" id="SM00388">
    <property type="entry name" value="HisKA"/>
    <property type="match status" value="1"/>
</dbReference>
<dbReference type="Pfam" id="PF00512">
    <property type="entry name" value="HisKA"/>
    <property type="match status" value="1"/>
</dbReference>
<dbReference type="InterPro" id="IPR006290">
    <property type="entry name" value="CztS_silS_copS"/>
</dbReference>
<keyword evidence="10 14" id="KW-0067">ATP-binding</keyword>
<evidence type="ECO:0000256" key="7">
    <source>
        <dbReference type="ARBA" id="ARBA00022692"/>
    </source>
</evidence>
<proteinExistence type="predicted"/>
<dbReference type="InterPro" id="IPR003660">
    <property type="entry name" value="HAMP_dom"/>
</dbReference>
<feature type="transmembrane region" description="Helical" evidence="14">
    <location>
        <begin position="12"/>
        <end position="36"/>
    </location>
</feature>
<keyword evidence="11 14" id="KW-1133">Transmembrane helix</keyword>
<keyword evidence="12 14" id="KW-0902">Two-component regulatory system</keyword>
<evidence type="ECO:0000256" key="11">
    <source>
        <dbReference type="ARBA" id="ARBA00022989"/>
    </source>
</evidence>
<dbReference type="InterPro" id="IPR005467">
    <property type="entry name" value="His_kinase_dom"/>
</dbReference>
<dbReference type="InterPro" id="IPR003661">
    <property type="entry name" value="HisK_dim/P_dom"/>
</dbReference>
<dbReference type="HOGENOM" id="CLU_000445_89_6_4"/>
<dbReference type="InterPro" id="IPR048590">
    <property type="entry name" value="CusS-like_sensor"/>
</dbReference>
<dbReference type="InterPro" id="IPR036097">
    <property type="entry name" value="HisK_dim/P_sf"/>
</dbReference>
<dbReference type="Gene3D" id="1.10.287.130">
    <property type="match status" value="1"/>
</dbReference>
<evidence type="ECO:0000259" key="16">
    <source>
        <dbReference type="PROSITE" id="PS50885"/>
    </source>
</evidence>
<dbReference type="PROSITE" id="PS50885">
    <property type="entry name" value="HAMP"/>
    <property type="match status" value="1"/>
</dbReference>
<evidence type="ECO:0000256" key="9">
    <source>
        <dbReference type="ARBA" id="ARBA00022777"/>
    </source>
</evidence>
<keyword evidence="7 14" id="KW-0812">Transmembrane</keyword>
<keyword evidence="8 14" id="KW-0547">Nucleotide-binding</keyword>
<evidence type="ECO:0000256" key="14">
    <source>
        <dbReference type="RuleBase" id="RU364088"/>
    </source>
</evidence>
<dbReference type="GO" id="GO:0000155">
    <property type="term" value="F:phosphorelay sensor kinase activity"/>
    <property type="evidence" value="ECO:0007669"/>
    <property type="project" value="InterPro"/>
</dbReference>
<evidence type="ECO:0000256" key="8">
    <source>
        <dbReference type="ARBA" id="ARBA00022741"/>
    </source>
</evidence>
<dbReference type="SUPFAM" id="SSF47384">
    <property type="entry name" value="Homodimeric domain of signal transducing histidine kinase"/>
    <property type="match status" value="1"/>
</dbReference>
<dbReference type="Gene3D" id="3.30.565.10">
    <property type="entry name" value="Histidine kinase-like ATPase, C-terminal domain"/>
    <property type="match status" value="1"/>
</dbReference>
<evidence type="ECO:0000256" key="13">
    <source>
        <dbReference type="ARBA" id="ARBA00023136"/>
    </source>
</evidence>
<dbReference type="InterPro" id="IPR004358">
    <property type="entry name" value="Sig_transdc_His_kin-like_C"/>
</dbReference>
<dbReference type="PANTHER" id="PTHR45436">
    <property type="entry name" value="SENSOR HISTIDINE KINASE YKOH"/>
    <property type="match status" value="1"/>
</dbReference>
<dbReference type="Gene3D" id="6.10.340.10">
    <property type="match status" value="1"/>
</dbReference>
<evidence type="ECO:0000256" key="1">
    <source>
        <dbReference type="ARBA" id="ARBA00000085"/>
    </source>
</evidence>
<dbReference type="eggNOG" id="COG0642">
    <property type="taxonomic scope" value="Bacteria"/>
</dbReference>
<keyword evidence="5" id="KW-0597">Phosphoprotein</keyword>
<dbReference type="SMART" id="SM00304">
    <property type="entry name" value="HAMP"/>
    <property type="match status" value="1"/>
</dbReference>
<evidence type="ECO:0000256" key="10">
    <source>
        <dbReference type="ARBA" id="ARBA00022840"/>
    </source>
</evidence>
<dbReference type="InterPro" id="IPR036890">
    <property type="entry name" value="HATPase_C_sf"/>
</dbReference>
<dbReference type="Pfam" id="PF00672">
    <property type="entry name" value="HAMP"/>
    <property type="match status" value="1"/>
</dbReference>
<accession>Q47DT6</accession>
<feature type="transmembrane region" description="Helical" evidence="14">
    <location>
        <begin position="168"/>
        <end position="189"/>
    </location>
</feature>
<dbReference type="SUPFAM" id="SSF55874">
    <property type="entry name" value="ATPase domain of HSP90 chaperone/DNA topoisomerase II/histidine kinase"/>
    <property type="match status" value="1"/>
</dbReference>
<dbReference type="Pfam" id="PF21085">
    <property type="entry name" value="CusS"/>
    <property type="match status" value="1"/>
</dbReference>
<dbReference type="OrthoDB" id="9786919at2"/>
<comment type="subcellular location">
    <subcellularLocation>
        <location evidence="2">Cell inner membrane</location>
        <topology evidence="2">Multi-pass membrane protein</topology>
    </subcellularLocation>
</comment>
<dbReference type="KEGG" id="dar:Daro_2258"/>
<keyword evidence="3 14" id="KW-1003">Cell membrane</keyword>
<keyword evidence="13 14" id="KW-0472">Membrane</keyword>
<organism evidence="17">
    <name type="scientific">Dechloromonas aromatica (strain RCB)</name>
    <dbReference type="NCBI Taxonomy" id="159087"/>
    <lineage>
        <taxon>Bacteria</taxon>
        <taxon>Pseudomonadati</taxon>
        <taxon>Pseudomonadota</taxon>
        <taxon>Betaproteobacteria</taxon>
        <taxon>Rhodocyclales</taxon>
        <taxon>Azonexaceae</taxon>
        <taxon>Dechloromonas</taxon>
    </lineage>
</organism>
<dbReference type="EC" id="2.7.13.3" evidence="14"/>
<evidence type="ECO:0000313" key="17">
    <source>
        <dbReference type="EMBL" id="AAZ46995.1"/>
    </source>
</evidence>
<gene>
    <name evidence="17" type="ordered locus">Daro_2258</name>
</gene>
<keyword evidence="6 14" id="KW-0808">Transferase</keyword>
<feature type="domain" description="Histidine kinase" evidence="15">
    <location>
        <begin position="251"/>
        <end position="463"/>
    </location>
</feature>
<evidence type="ECO:0000256" key="4">
    <source>
        <dbReference type="ARBA" id="ARBA00022519"/>
    </source>
</evidence>
<dbReference type="PROSITE" id="PS50109">
    <property type="entry name" value="HIS_KIN"/>
    <property type="match status" value="1"/>
</dbReference>
<dbReference type="InterPro" id="IPR050428">
    <property type="entry name" value="TCS_sensor_his_kinase"/>
</dbReference>
<dbReference type="CDD" id="cd06225">
    <property type="entry name" value="HAMP"/>
    <property type="match status" value="1"/>
</dbReference>
<comment type="function">
    <text evidence="14">Member of a two-component regulatory system.</text>
</comment>
<dbReference type="STRING" id="159087.Daro_2258"/>
<evidence type="ECO:0000256" key="3">
    <source>
        <dbReference type="ARBA" id="ARBA00022475"/>
    </source>
</evidence>
<evidence type="ECO:0000256" key="5">
    <source>
        <dbReference type="ARBA" id="ARBA00022553"/>
    </source>
</evidence>
<dbReference type="GO" id="GO:0005524">
    <property type="term" value="F:ATP binding"/>
    <property type="evidence" value="ECO:0007669"/>
    <property type="project" value="UniProtKB-KW"/>
</dbReference>
<reference evidence="17" key="1">
    <citation type="submission" date="2005-08" db="EMBL/GenBank/DDBJ databases">
        <title>Complete sequence of Dechloromonas aromatica RCB.</title>
        <authorList>
            <person name="Salinero K.K."/>
            <person name="Copeland A."/>
            <person name="Lucas S."/>
            <person name="Lapidus A."/>
            <person name="Barry K."/>
            <person name="Detter J.C."/>
            <person name="Glavina T."/>
            <person name="Hammon N."/>
            <person name="Israni S."/>
            <person name="Pitluck S."/>
            <person name="Di Bartolo G."/>
            <person name="Trong S."/>
            <person name="Schmutz J."/>
            <person name="Larimer F."/>
            <person name="Land M."/>
            <person name="Ivanova N."/>
            <person name="Richardson P."/>
        </authorList>
    </citation>
    <scope>NUCLEOTIDE SEQUENCE</scope>
    <source>
        <strain evidence="17">RCB</strain>
    </source>
</reference>
<dbReference type="PRINTS" id="PR00344">
    <property type="entry name" value="BCTRLSENSOR"/>
</dbReference>
<dbReference type="CDD" id="cd00082">
    <property type="entry name" value="HisKA"/>
    <property type="match status" value="1"/>
</dbReference>
<evidence type="ECO:0000256" key="6">
    <source>
        <dbReference type="ARBA" id="ARBA00022679"/>
    </source>
</evidence>
<dbReference type="GO" id="GO:0005886">
    <property type="term" value="C:plasma membrane"/>
    <property type="evidence" value="ECO:0007669"/>
    <property type="project" value="UniProtKB-SubCell"/>
</dbReference>
<protein>
    <recommendedName>
        <fullName evidence="14">Sensor protein</fullName>
        <ecNumber evidence="14">2.7.13.3</ecNumber>
    </recommendedName>
</protein>
<dbReference type="Pfam" id="PF02518">
    <property type="entry name" value="HATPase_c"/>
    <property type="match status" value="1"/>
</dbReference>
<dbReference type="AlphaFoldDB" id="Q47DT6"/>
<dbReference type="NCBIfam" id="TIGR01386">
    <property type="entry name" value="cztS_silS_copS"/>
    <property type="match status" value="1"/>
</dbReference>
<keyword evidence="4 14" id="KW-0997">Cell inner membrane</keyword>
<dbReference type="CDD" id="cd00075">
    <property type="entry name" value="HATPase"/>
    <property type="match status" value="1"/>
</dbReference>
<dbReference type="SMART" id="SM00387">
    <property type="entry name" value="HATPase_c"/>
    <property type="match status" value="1"/>
</dbReference>
<evidence type="ECO:0000256" key="12">
    <source>
        <dbReference type="ARBA" id="ARBA00023012"/>
    </source>
</evidence>